<evidence type="ECO:0000313" key="2">
    <source>
        <dbReference type="Proteomes" id="UP000324222"/>
    </source>
</evidence>
<keyword evidence="2" id="KW-1185">Reference proteome</keyword>
<dbReference type="EMBL" id="VSRR010000088">
    <property type="protein sequence ID" value="MPC09841.1"/>
    <property type="molecule type" value="Genomic_DNA"/>
</dbReference>
<accession>A0A5B7CLZ8</accession>
<reference evidence="1 2" key="1">
    <citation type="submission" date="2019-05" db="EMBL/GenBank/DDBJ databases">
        <title>Another draft genome of Portunus trituberculatus and its Hox gene families provides insights of decapod evolution.</title>
        <authorList>
            <person name="Jeong J.-H."/>
            <person name="Song I."/>
            <person name="Kim S."/>
            <person name="Choi T."/>
            <person name="Kim D."/>
            <person name="Ryu S."/>
            <person name="Kim W."/>
        </authorList>
    </citation>
    <scope>NUCLEOTIDE SEQUENCE [LARGE SCALE GENOMIC DNA]</scope>
    <source>
        <tissue evidence="1">Muscle</tissue>
    </source>
</reference>
<proteinExistence type="predicted"/>
<dbReference type="AlphaFoldDB" id="A0A5B7CLZ8"/>
<name>A0A5B7CLZ8_PORTR</name>
<evidence type="ECO:0000313" key="1">
    <source>
        <dbReference type="EMBL" id="MPC09841.1"/>
    </source>
</evidence>
<dbReference type="Proteomes" id="UP000324222">
    <property type="component" value="Unassembled WGS sequence"/>
</dbReference>
<sequence>MSDESFNPMFGVYLGKIRRCSRLMQRGGGRVNWDKFEKHGPMEPFAEGGGTVFFHAHTPITTPRVV</sequence>
<organism evidence="1 2">
    <name type="scientific">Portunus trituberculatus</name>
    <name type="common">Swimming crab</name>
    <name type="synonym">Neptunus trituberculatus</name>
    <dbReference type="NCBI Taxonomy" id="210409"/>
    <lineage>
        <taxon>Eukaryota</taxon>
        <taxon>Metazoa</taxon>
        <taxon>Ecdysozoa</taxon>
        <taxon>Arthropoda</taxon>
        <taxon>Crustacea</taxon>
        <taxon>Multicrustacea</taxon>
        <taxon>Malacostraca</taxon>
        <taxon>Eumalacostraca</taxon>
        <taxon>Eucarida</taxon>
        <taxon>Decapoda</taxon>
        <taxon>Pleocyemata</taxon>
        <taxon>Brachyura</taxon>
        <taxon>Eubrachyura</taxon>
        <taxon>Portunoidea</taxon>
        <taxon>Portunidae</taxon>
        <taxon>Portuninae</taxon>
        <taxon>Portunus</taxon>
    </lineage>
</organism>
<protein>
    <submittedName>
        <fullName evidence="1">Uncharacterized protein</fullName>
    </submittedName>
</protein>
<comment type="caution">
    <text evidence="1">The sequence shown here is derived from an EMBL/GenBank/DDBJ whole genome shotgun (WGS) entry which is preliminary data.</text>
</comment>
<gene>
    <name evidence="1" type="ORF">E2C01_002459</name>
</gene>